<dbReference type="AlphaFoldDB" id="A0A839THZ1"/>
<name>A0A839THZ1_9BACL</name>
<evidence type="ECO:0000313" key="2">
    <source>
        <dbReference type="Proteomes" id="UP000517523"/>
    </source>
</evidence>
<gene>
    <name evidence="1" type="ORF">FHS19_000024</name>
</gene>
<accession>A0A839THZ1</accession>
<dbReference type="EMBL" id="JACHXJ010000001">
    <property type="protein sequence ID" value="MBB3125370.1"/>
    <property type="molecule type" value="Genomic_DNA"/>
</dbReference>
<proteinExistence type="predicted"/>
<protein>
    <submittedName>
        <fullName evidence="1">Transcriptional antiterminator Rof (Rho-off)</fullName>
    </submittedName>
</protein>
<dbReference type="Proteomes" id="UP000517523">
    <property type="component" value="Unassembled WGS sequence"/>
</dbReference>
<organism evidence="1 2">
    <name type="scientific">Paenibacillus rhizosphaerae</name>
    <dbReference type="NCBI Taxonomy" id="297318"/>
    <lineage>
        <taxon>Bacteria</taxon>
        <taxon>Bacillati</taxon>
        <taxon>Bacillota</taxon>
        <taxon>Bacilli</taxon>
        <taxon>Bacillales</taxon>
        <taxon>Paenibacillaceae</taxon>
        <taxon>Paenibacillus</taxon>
    </lineage>
</organism>
<sequence length="30" mass="3393">MIEELRIAAAYAQKVRIKLETGEVFEGKAQ</sequence>
<evidence type="ECO:0000313" key="1">
    <source>
        <dbReference type="EMBL" id="MBB3125370.1"/>
    </source>
</evidence>
<comment type="caution">
    <text evidence="1">The sequence shown here is derived from an EMBL/GenBank/DDBJ whole genome shotgun (WGS) entry which is preliminary data.</text>
</comment>
<reference evidence="1 2" key="1">
    <citation type="submission" date="2020-08" db="EMBL/GenBank/DDBJ databases">
        <title>Genomic Encyclopedia of Type Strains, Phase III (KMG-III): the genomes of soil and plant-associated and newly described type strains.</title>
        <authorList>
            <person name="Whitman W."/>
        </authorList>
    </citation>
    <scope>NUCLEOTIDE SEQUENCE [LARGE SCALE GENOMIC DNA]</scope>
    <source>
        <strain evidence="1 2">CECT 5831</strain>
    </source>
</reference>